<reference evidence="2 3" key="1">
    <citation type="submission" date="2017-07" db="EMBL/GenBank/DDBJ databases">
        <title>Flavobacterium cyanobacteriorum sp. nov., isolated from cyanobacterial aggregates in a eutrophic lake.</title>
        <authorList>
            <person name="Cai H."/>
        </authorList>
    </citation>
    <scope>NUCLEOTIDE SEQUENCE [LARGE SCALE GENOMIC DNA]</scope>
    <source>
        <strain evidence="2 3">TH167</strain>
    </source>
</reference>
<evidence type="ECO:0000313" key="3">
    <source>
        <dbReference type="Proteomes" id="UP000216035"/>
    </source>
</evidence>
<dbReference type="EMBL" id="NOXX01000067">
    <property type="protein sequence ID" value="OYQ50514.1"/>
    <property type="molecule type" value="Genomic_DNA"/>
</dbReference>
<protein>
    <recommendedName>
        <fullName evidence="1">PD(D/E)XK endonuclease domain-containing protein</fullName>
    </recommendedName>
</protein>
<evidence type="ECO:0000259" key="1">
    <source>
        <dbReference type="Pfam" id="PF11645"/>
    </source>
</evidence>
<keyword evidence="3" id="KW-1185">Reference proteome</keyword>
<comment type="caution">
    <text evidence="2">The sequence shown here is derived from an EMBL/GenBank/DDBJ whole genome shotgun (WGS) entry which is preliminary data.</text>
</comment>
<proteinExistence type="predicted"/>
<sequence>MRVSSELQTGKAGEYLVCADLILKGLIAFPSEQGLPYDVLVDTGKKLLKVQVKTTEGVRTVQQRAKETKCYIFNIKRHGKQNTKRYGMTEIDVFALVCLDTRKIGYLMNEETPDTINIRADHLKGTYYDEKGVIDYQKVVELSKTIKSQSEIARQLNLHVSQVNRMLKKEFKPFLTNARYFSDFDKGKEWFMNL</sequence>
<dbReference type="Gene3D" id="3.40.1350.10">
    <property type="match status" value="1"/>
</dbReference>
<feature type="domain" description="PD(D/E)XK endonuclease" evidence="1">
    <location>
        <begin position="8"/>
        <end position="113"/>
    </location>
</feature>
<dbReference type="GO" id="GO:0003676">
    <property type="term" value="F:nucleic acid binding"/>
    <property type="evidence" value="ECO:0007669"/>
    <property type="project" value="InterPro"/>
</dbReference>
<dbReference type="InterPro" id="IPR021671">
    <property type="entry name" value="PD(D/E)XK_Endonuc"/>
</dbReference>
<organism evidence="2 3">
    <name type="scientific">Flavobacterium aurantiibacter</name>
    <dbReference type="NCBI Taxonomy" id="2023067"/>
    <lineage>
        <taxon>Bacteria</taxon>
        <taxon>Pseudomonadati</taxon>
        <taxon>Bacteroidota</taxon>
        <taxon>Flavobacteriia</taxon>
        <taxon>Flavobacteriales</taxon>
        <taxon>Flavobacteriaceae</taxon>
        <taxon>Flavobacterium</taxon>
    </lineage>
</organism>
<name>A0A256ABI0_9FLAO</name>
<dbReference type="AlphaFoldDB" id="A0A256ABI0"/>
<dbReference type="OrthoDB" id="7060296at2"/>
<dbReference type="RefSeq" id="WP_094484889.1">
    <property type="nucleotide sequence ID" value="NZ_NOXX01000067.1"/>
</dbReference>
<dbReference type="InterPro" id="IPR011856">
    <property type="entry name" value="tRNA_endonuc-like_dom_sf"/>
</dbReference>
<dbReference type="Pfam" id="PF11645">
    <property type="entry name" value="PDDEXK_5"/>
    <property type="match status" value="1"/>
</dbReference>
<accession>A0A256ABI0</accession>
<gene>
    <name evidence="2" type="ORF">CHX27_00835</name>
</gene>
<evidence type="ECO:0000313" key="2">
    <source>
        <dbReference type="EMBL" id="OYQ50514.1"/>
    </source>
</evidence>
<dbReference type="Gene3D" id="1.10.10.60">
    <property type="entry name" value="Homeodomain-like"/>
    <property type="match status" value="1"/>
</dbReference>
<dbReference type="Proteomes" id="UP000216035">
    <property type="component" value="Unassembled WGS sequence"/>
</dbReference>